<dbReference type="Pfam" id="PF01965">
    <property type="entry name" value="DJ-1_PfpI"/>
    <property type="match status" value="1"/>
</dbReference>
<dbReference type="SMART" id="SM00342">
    <property type="entry name" value="HTH_ARAC"/>
    <property type="match status" value="1"/>
</dbReference>
<evidence type="ECO:0000313" key="6">
    <source>
        <dbReference type="Proteomes" id="UP000071859"/>
    </source>
</evidence>
<keyword evidence="1" id="KW-0805">Transcription regulation</keyword>
<dbReference type="SUPFAM" id="SSF52317">
    <property type="entry name" value="Class I glutamine amidotransferase-like"/>
    <property type="match status" value="1"/>
</dbReference>
<dbReference type="Gene3D" id="3.40.50.880">
    <property type="match status" value="1"/>
</dbReference>
<dbReference type="InterPro" id="IPR009057">
    <property type="entry name" value="Homeodomain-like_sf"/>
</dbReference>
<dbReference type="PROSITE" id="PS01124">
    <property type="entry name" value="HTH_ARAC_FAMILY_2"/>
    <property type="match status" value="1"/>
</dbReference>
<dbReference type="RefSeq" id="WP_062605874.1">
    <property type="nucleotide sequence ID" value="NZ_FCOX02000015.1"/>
</dbReference>
<dbReference type="PANTHER" id="PTHR46796">
    <property type="entry name" value="HTH-TYPE TRANSCRIPTIONAL ACTIVATOR RHAS-RELATED"/>
    <property type="match status" value="1"/>
</dbReference>
<dbReference type="EMBL" id="FCOX02000015">
    <property type="protein sequence ID" value="SAK75247.1"/>
    <property type="molecule type" value="Genomic_DNA"/>
</dbReference>
<dbReference type="Proteomes" id="UP000071859">
    <property type="component" value="Unassembled WGS sequence"/>
</dbReference>
<feature type="domain" description="HTH araC/xylS-type" evidence="4">
    <location>
        <begin position="227"/>
        <end position="325"/>
    </location>
</feature>
<evidence type="ECO:0000313" key="5">
    <source>
        <dbReference type="EMBL" id="SAK75247.1"/>
    </source>
</evidence>
<keyword evidence="6" id="KW-1185">Reference proteome</keyword>
<reference evidence="5" key="1">
    <citation type="submission" date="2016-01" db="EMBL/GenBank/DDBJ databases">
        <authorList>
            <person name="Peeters C."/>
        </authorList>
    </citation>
    <scope>NUCLEOTIDE SEQUENCE</scope>
    <source>
        <strain evidence="5">LMG 29321</strain>
    </source>
</reference>
<dbReference type="Pfam" id="PF12833">
    <property type="entry name" value="HTH_18"/>
    <property type="match status" value="1"/>
</dbReference>
<accession>A0A158C138</accession>
<dbReference type="InterPro" id="IPR018060">
    <property type="entry name" value="HTH_AraC"/>
</dbReference>
<dbReference type="Gene3D" id="1.10.10.60">
    <property type="entry name" value="Homeodomain-like"/>
    <property type="match status" value="2"/>
</dbReference>
<proteinExistence type="predicted"/>
<evidence type="ECO:0000256" key="3">
    <source>
        <dbReference type="ARBA" id="ARBA00023163"/>
    </source>
</evidence>
<dbReference type="GO" id="GO:0043565">
    <property type="term" value="F:sequence-specific DNA binding"/>
    <property type="evidence" value="ECO:0007669"/>
    <property type="project" value="InterPro"/>
</dbReference>
<comment type="caution">
    <text evidence="5">The sequence shown here is derived from an EMBL/GenBank/DDBJ whole genome shotgun (WGS) entry which is preliminary data.</text>
</comment>
<dbReference type="InterPro" id="IPR018062">
    <property type="entry name" value="HTH_AraC-typ_CS"/>
</dbReference>
<evidence type="ECO:0000256" key="1">
    <source>
        <dbReference type="ARBA" id="ARBA00023015"/>
    </source>
</evidence>
<dbReference type="PROSITE" id="PS00041">
    <property type="entry name" value="HTH_ARAC_FAMILY_1"/>
    <property type="match status" value="1"/>
</dbReference>
<dbReference type="OrthoDB" id="6831751at2"/>
<keyword evidence="2" id="KW-0238">DNA-binding</keyword>
<name>A0A158C138_9BURK</name>
<dbReference type="InterPro" id="IPR050204">
    <property type="entry name" value="AraC_XylS_family_regulators"/>
</dbReference>
<gene>
    <name evidence="5" type="ORF">AWB78_03271</name>
</gene>
<dbReference type="AlphaFoldDB" id="A0A158C138"/>
<dbReference type="SUPFAM" id="SSF46689">
    <property type="entry name" value="Homeodomain-like"/>
    <property type="match status" value="2"/>
</dbReference>
<evidence type="ECO:0000256" key="2">
    <source>
        <dbReference type="ARBA" id="ARBA00023125"/>
    </source>
</evidence>
<sequence>MEGFTDGRGVSEFKREVAKRPETQQRVAIALYEHFSLLDVSGIAEVFNLANRLHSSSEHDFSMFTVSLLSTHGGAVSSTSGVRVSTHSFDARYASGFDALFIAGGVGATVAAQDESTLSWVRDLSRETRLLYACGEGRLVLNAAGIPADDIHRPDPDVEDRESAAFISVQARLRAIDEPLSVALSFVQASNHQTARRVADRLMARSEEPAERASNETALEPVSDAIRHAVQRMRQDCEKVITVSELARTAAMSERNFLRRFKEEMQMTPSEFLTTVRLEKACHLLTRRELPVGTVARRSGFGAGDRLAKIFRQRFAMSPTEYRLASRRTSGTS</sequence>
<protein>
    <submittedName>
        <fullName evidence="5">AraC family transcriptional regulator</fullName>
    </submittedName>
</protein>
<dbReference type="GO" id="GO:0003700">
    <property type="term" value="F:DNA-binding transcription factor activity"/>
    <property type="evidence" value="ECO:0007669"/>
    <property type="project" value="InterPro"/>
</dbReference>
<organism evidence="5 6">
    <name type="scientific">Caballeronia calidae</name>
    <dbReference type="NCBI Taxonomy" id="1777139"/>
    <lineage>
        <taxon>Bacteria</taxon>
        <taxon>Pseudomonadati</taxon>
        <taxon>Pseudomonadota</taxon>
        <taxon>Betaproteobacteria</taxon>
        <taxon>Burkholderiales</taxon>
        <taxon>Burkholderiaceae</taxon>
        <taxon>Caballeronia</taxon>
    </lineage>
</organism>
<keyword evidence="3" id="KW-0804">Transcription</keyword>
<dbReference type="InterPro" id="IPR029062">
    <property type="entry name" value="Class_I_gatase-like"/>
</dbReference>
<evidence type="ECO:0000259" key="4">
    <source>
        <dbReference type="PROSITE" id="PS01124"/>
    </source>
</evidence>
<dbReference type="InterPro" id="IPR002818">
    <property type="entry name" value="DJ-1/PfpI"/>
</dbReference>